<evidence type="ECO:0000259" key="2">
    <source>
        <dbReference type="Pfam" id="PF10756"/>
    </source>
</evidence>
<dbReference type="Proteomes" id="UP000694501">
    <property type="component" value="Unassembled WGS sequence"/>
</dbReference>
<accession>A0A949JH43</accession>
<dbReference type="AlphaFoldDB" id="A0A949JH43"/>
<keyword evidence="1" id="KW-0472">Membrane</keyword>
<comment type="caution">
    <text evidence="3">The sequence shown here is derived from an EMBL/GenBank/DDBJ whole genome shotgun (WGS) entry which is preliminary data.</text>
</comment>
<feature type="domain" description="Low molecular weight protein antigen 6 PH" evidence="2">
    <location>
        <begin position="39"/>
        <end position="109"/>
    </location>
</feature>
<keyword evidence="1" id="KW-0812">Transmembrane</keyword>
<gene>
    <name evidence="3" type="ORF">JGS22_020905</name>
</gene>
<name>A0A949JH43_9ACTN</name>
<keyword evidence="4" id="KW-1185">Reference proteome</keyword>
<evidence type="ECO:0000313" key="4">
    <source>
        <dbReference type="Proteomes" id="UP000694501"/>
    </source>
</evidence>
<protein>
    <submittedName>
        <fullName evidence="3">PH domain-containing protein</fullName>
    </submittedName>
</protein>
<organism evidence="3 4">
    <name type="scientific">Streptomyces tardus</name>
    <dbReference type="NCBI Taxonomy" id="2780544"/>
    <lineage>
        <taxon>Bacteria</taxon>
        <taxon>Bacillati</taxon>
        <taxon>Actinomycetota</taxon>
        <taxon>Actinomycetes</taxon>
        <taxon>Kitasatosporales</taxon>
        <taxon>Streptomycetaceae</taxon>
        <taxon>Streptomyces</taxon>
    </lineage>
</organism>
<proteinExistence type="predicted"/>
<dbReference type="Pfam" id="PF10756">
    <property type="entry name" value="bPH_6"/>
    <property type="match status" value="1"/>
</dbReference>
<evidence type="ECO:0000313" key="3">
    <source>
        <dbReference type="EMBL" id="MBU7600023.1"/>
    </source>
</evidence>
<sequence length="127" mass="13719">MFAVLAVVGLVLERLHPGERATFILTGLLFLGVLALLARPHLTADNDGVTVVNLTRTRRLAWAEILRVNLRYGDPWVFLDLADGTSLAAMGIQPGIDREQAINDARALRALAEEHGSGTGGEPKQQP</sequence>
<keyword evidence="1" id="KW-1133">Transmembrane helix</keyword>
<dbReference type="EMBL" id="JAELVF020000001">
    <property type="protein sequence ID" value="MBU7600023.1"/>
    <property type="molecule type" value="Genomic_DNA"/>
</dbReference>
<evidence type="ECO:0000256" key="1">
    <source>
        <dbReference type="SAM" id="Phobius"/>
    </source>
</evidence>
<feature type="transmembrane region" description="Helical" evidence="1">
    <location>
        <begin position="20"/>
        <end position="38"/>
    </location>
</feature>
<dbReference type="InterPro" id="IPR019692">
    <property type="entry name" value="CFP-6_PH"/>
</dbReference>
<reference evidence="3" key="1">
    <citation type="submission" date="2021-06" db="EMBL/GenBank/DDBJ databases">
        <title>Sequencing of actinobacteria type strains.</title>
        <authorList>
            <person name="Nguyen G.-S."/>
            <person name="Wentzel A."/>
        </authorList>
    </citation>
    <scope>NUCLEOTIDE SEQUENCE</scope>
    <source>
        <strain evidence="3">P38-E01</strain>
    </source>
</reference>